<keyword evidence="1" id="KW-0694">RNA-binding</keyword>
<proteinExistence type="inferred from homology"/>
<dbReference type="InterPro" id="IPR001040">
    <property type="entry name" value="TIF_eIF_4E"/>
</dbReference>
<dbReference type="EMBL" id="BACD03000020">
    <property type="protein sequence ID" value="GAO49119.1"/>
    <property type="molecule type" value="Genomic_DNA"/>
</dbReference>
<dbReference type="AlphaFoldDB" id="A0A0E9NH00"/>
<dbReference type="GO" id="GO:0016281">
    <property type="term" value="C:eukaryotic translation initiation factor 4F complex"/>
    <property type="evidence" value="ECO:0007669"/>
    <property type="project" value="TreeGrafter"/>
</dbReference>
<gene>
    <name evidence="3" type="ORF">G7K_3277-t1</name>
</gene>
<evidence type="ECO:0000313" key="4">
    <source>
        <dbReference type="Proteomes" id="UP000033140"/>
    </source>
</evidence>
<comment type="similarity">
    <text evidence="1">Belongs to the eukaryotic initiation factor 4E family.</text>
</comment>
<dbReference type="Pfam" id="PF01652">
    <property type="entry name" value="IF4E"/>
    <property type="match status" value="1"/>
</dbReference>
<comment type="caution">
    <text evidence="3">The sequence shown here is derived from an EMBL/GenBank/DDBJ whole genome shotgun (WGS) entry which is preliminary data.</text>
</comment>
<dbReference type="InterPro" id="IPR023398">
    <property type="entry name" value="TIF_eIF4e-like"/>
</dbReference>
<name>A0A0E9NH00_SAICN</name>
<dbReference type="PANTHER" id="PTHR11960">
    <property type="entry name" value="EUKARYOTIC TRANSLATION INITIATION FACTOR 4E RELATED"/>
    <property type="match status" value="1"/>
</dbReference>
<reference evidence="3 4" key="3">
    <citation type="journal article" date="2015" name="Genome Announc.">
        <title>Draft Genome Sequence of the Archiascomycetous Yeast Saitoella complicata.</title>
        <authorList>
            <person name="Yamauchi K."/>
            <person name="Kondo S."/>
            <person name="Hamamoto M."/>
            <person name="Takahashi Y."/>
            <person name="Ogura Y."/>
            <person name="Hayashi T."/>
            <person name="Nishida H."/>
        </authorList>
    </citation>
    <scope>NUCLEOTIDE SEQUENCE [LARGE SCALE GENOMIC DNA]</scope>
    <source>
        <strain evidence="3 4">NRRL Y-17804</strain>
    </source>
</reference>
<dbReference type="STRING" id="698492.A0A0E9NH00"/>
<sequence length="250" mass="27928">MIAASGKLVQLQRPGTNTTTSSSSSNSRSNPPPLTLASTHARCPSVDSPTMNGSGTGQPLMSPSQIHPLRHSFTFWFMHRAPGQKLTNYENSMRRIASFSSVEDFWAIYSHLMRPDGMPHISDIHLFRHGVRPVWEDELNMNGGKWIVRLRKGLASRYWEELVMAIVGDQFHDVGDELCGAVLSIRNQEDILSVWNKTANLGRANLRIRDAIKKVLNLPMETLMEYKSHTDAIKDNRSYGTSVPSTPAAV</sequence>
<evidence type="ECO:0000313" key="3">
    <source>
        <dbReference type="EMBL" id="GAO49119.1"/>
    </source>
</evidence>
<dbReference type="GO" id="GO:0003743">
    <property type="term" value="F:translation initiation factor activity"/>
    <property type="evidence" value="ECO:0007669"/>
    <property type="project" value="UniProtKB-KW"/>
</dbReference>
<evidence type="ECO:0000256" key="2">
    <source>
        <dbReference type="SAM" id="MobiDB-lite"/>
    </source>
</evidence>
<keyword evidence="1" id="KW-0396">Initiation factor</keyword>
<dbReference type="InterPro" id="IPR019770">
    <property type="entry name" value="TIF_eIF_4E_CS"/>
</dbReference>
<feature type="region of interest" description="Disordered" evidence="2">
    <location>
        <begin position="1"/>
        <end position="63"/>
    </location>
</feature>
<reference evidence="3 4" key="2">
    <citation type="journal article" date="2014" name="J. Gen. Appl. Microbiol.">
        <title>The early diverging ascomycetous budding yeast Saitoella complicata has three histone deacetylases belonging to the Clr6, Hos2, and Rpd3 lineages.</title>
        <authorList>
            <person name="Nishida H."/>
            <person name="Matsumoto T."/>
            <person name="Kondo S."/>
            <person name="Hamamoto M."/>
            <person name="Yoshikawa H."/>
        </authorList>
    </citation>
    <scope>NUCLEOTIDE SEQUENCE [LARGE SCALE GENOMIC DNA]</scope>
    <source>
        <strain evidence="3 4">NRRL Y-17804</strain>
    </source>
</reference>
<dbReference type="GO" id="GO:0000340">
    <property type="term" value="F:RNA 7-methylguanosine cap binding"/>
    <property type="evidence" value="ECO:0007669"/>
    <property type="project" value="TreeGrafter"/>
</dbReference>
<evidence type="ECO:0000256" key="1">
    <source>
        <dbReference type="RuleBase" id="RU004374"/>
    </source>
</evidence>
<dbReference type="Proteomes" id="UP000033140">
    <property type="component" value="Unassembled WGS sequence"/>
</dbReference>
<dbReference type="PROSITE" id="PS00813">
    <property type="entry name" value="IF4E"/>
    <property type="match status" value="1"/>
</dbReference>
<reference evidence="3 4" key="1">
    <citation type="journal article" date="2011" name="J. Gen. Appl. Microbiol.">
        <title>Draft genome sequencing of the enigmatic yeast Saitoella complicata.</title>
        <authorList>
            <person name="Nishida H."/>
            <person name="Hamamoto M."/>
            <person name="Sugiyama J."/>
        </authorList>
    </citation>
    <scope>NUCLEOTIDE SEQUENCE [LARGE SCALE GENOMIC DNA]</scope>
    <source>
        <strain evidence="3 4">NRRL Y-17804</strain>
    </source>
</reference>
<organism evidence="3 4">
    <name type="scientific">Saitoella complicata (strain BCRC 22490 / CBS 7301 / JCM 7358 / NBRC 10748 / NRRL Y-17804)</name>
    <dbReference type="NCBI Taxonomy" id="698492"/>
    <lineage>
        <taxon>Eukaryota</taxon>
        <taxon>Fungi</taxon>
        <taxon>Dikarya</taxon>
        <taxon>Ascomycota</taxon>
        <taxon>Taphrinomycotina</taxon>
        <taxon>Taphrinomycotina incertae sedis</taxon>
        <taxon>Saitoella</taxon>
    </lineage>
</organism>
<dbReference type="FunFam" id="3.30.760.10:FF:000043">
    <property type="entry name" value="Predicted protein"/>
    <property type="match status" value="1"/>
</dbReference>
<keyword evidence="1" id="KW-0648">Protein biosynthesis</keyword>
<keyword evidence="4" id="KW-1185">Reference proteome</keyword>
<dbReference type="OMA" id="VWNKTAN"/>
<dbReference type="Gene3D" id="3.30.760.10">
    <property type="entry name" value="RNA Cap, Translation Initiation Factor Eif4e"/>
    <property type="match status" value="1"/>
</dbReference>
<protein>
    <submittedName>
        <fullName evidence="3">Uncharacterized protein</fullName>
    </submittedName>
</protein>
<dbReference type="PANTHER" id="PTHR11960:SF18">
    <property type="entry name" value="EUKARYOTIC TRANSLATION INITIATION FACTOR 4E HOMOLOGOUS PROTEIN, ISOFORM B"/>
    <property type="match status" value="1"/>
</dbReference>
<dbReference type="SUPFAM" id="SSF55418">
    <property type="entry name" value="eIF4e-like"/>
    <property type="match status" value="1"/>
</dbReference>
<feature type="compositionally biased region" description="Low complexity" evidence="2">
    <location>
        <begin position="16"/>
        <end position="29"/>
    </location>
</feature>
<feature type="compositionally biased region" description="Polar residues" evidence="2">
    <location>
        <begin position="47"/>
        <end position="63"/>
    </location>
</feature>
<accession>A0A0E9NH00</accession>